<name>A0ACB8BUM8_9AGAM</name>
<evidence type="ECO:0000313" key="2">
    <source>
        <dbReference type="Proteomes" id="UP000790709"/>
    </source>
</evidence>
<gene>
    <name evidence="1" type="ORF">BV22DRAFT_138563</name>
</gene>
<dbReference type="EMBL" id="MU266343">
    <property type="protein sequence ID" value="KAH7929246.1"/>
    <property type="molecule type" value="Genomic_DNA"/>
</dbReference>
<evidence type="ECO:0000313" key="1">
    <source>
        <dbReference type="EMBL" id="KAH7929246.1"/>
    </source>
</evidence>
<organism evidence="1 2">
    <name type="scientific">Leucogyrophana mollusca</name>
    <dbReference type="NCBI Taxonomy" id="85980"/>
    <lineage>
        <taxon>Eukaryota</taxon>
        <taxon>Fungi</taxon>
        <taxon>Dikarya</taxon>
        <taxon>Basidiomycota</taxon>
        <taxon>Agaricomycotina</taxon>
        <taxon>Agaricomycetes</taxon>
        <taxon>Agaricomycetidae</taxon>
        <taxon>Boletales</taxon>
        <taxon>Boletales incertae sedis</taxon>
        <taxon>Leucogyrophana</taxon>
    </lineage>
</organism>
<accession>A0ACB8BUM8</accession>
<comment type="caution">
    <text evidence="1">The sequence shown here is derived from an EMBL/GenBank/DDBJ whole genome shotgun (WGS) entry which is preliminary data.</text>
</comment>
<sequence length="493" mass="54753">MPSMPVDLPENLALCAAGAGFLLLWGLFRLLAVPAHLRHLPVVPIIPLIRSYVSREPDDVRIRRLILPFANQQSEGMVVVWAMGTWMIHIIDPKLCAQVVGSTTAFKKSVPGEGSMFWRFVGASNIVMANGEQWKKQSQILRQAFNAPIPIDLFTSLARNAFEVMEAAGTGTRVVRWCDLAQRFALDAVGTSIVGFNYDAIRTDSPFVKDYNSFMHNVASPLYLAFPLLERIFPRPNVVSQMENLISGFERDLEAKRANPGDGDIMTFMVKHPDISAKELRDNMATLFIAGHDTTSGAIASLVYFLAVNQHMQHRVREEVLSTLGPTADPSLSTLSPQSLPYLNACIREVLRINPPASYITPRISSEGVTLGKYYVPAGTLLICNIFAVHHSDAVWGDPDIFRPERFLDDENKAGARAKVPLIPFSSGPRQCPAQNFAMYEMRALAAMLLREYDWVLPESSIHADGVKNAFSPFALTLPYDLDVEFHKRTPVA</sequence>
<dbReference type="Proteomes" id="UP000790709">
    <property type="component" value="Unassembled WGS sequence"/>
</dbReference>
<reference evidence="1" key="1">
    <citation type="journal article" date="2021" name="New Phytol.">
        <title>Evolutionary innovations through gain and loss of genes in the ectomycorrhizal Boletales.</title>
        <authorList>
            <person name="Wu G."/>
            <person name="Miyauchi S."/>
            <person name="Morin E."/>
            <person name="Kuo A."/>
            <person name="Drula E."/>
            <person name="Varga T."/>
            <person name="Kohler A."/>
            <person name="Feng B."/>
            <person name="Cao Y."/>
            <person name="Lipzen A."/>
            <person name="Daum C."/>
            <person name="Hundley H."/>
            <person name="Pangilinan J."/>
            <person name="Johnson J."/>
            <person name="Barry K."/>
            <person name="LaButti K."/>
            <person name="Ng V."/>
            <person name="Ahrendt S."/>
            <person name="Min B."/>
            <person name="Choi I.G."/>
            <person name="Park H."/>
            <person name="Plett J.M."/>
            <person name="Magnuson J."/>
            <person name="Spatafora J.W."/>
            <person name="Nagy L.G."/>
            <person name="Henrissat B."/>
            <person name="Grigoriev I.V."/>
            <person name="Yang Z.L."/>
            <person name="Xu J."/>
            <person name="Martin F.M."/>
        </authorList>
    </citation>
    <scope>NUCLEOTIDE SEQUENCE</scope>
    <source>
        <strain evidence="1">KUC20120723A-06</strain>
    </source>
</reference>
<protein>
    <submittedName>
        <fullName evidence="1">Cytochrome P450</fullName>
    </submittedName>
</protein>
<keyword evidence="2" id="KW-1185">Reference proteome</keyword>
<proteinExistence type="predicted"/>